<feature type="region of interest" description="Disordered" evidence="1">
    <location>
        <begin position="376"/>
        <end position="411"/>
    </location>
</feature>
<dbReference type="PATRIC" id="fig|1131935.3.peg.2270"/>
<dbReference type="RefSeq" id="WP_006676709.1">
    <property type="nucleotide sequence ID" value="NZ_AHKH01000023.1"/>
</dbReference>
<dbReference type="PANTHER" id="PTHR33734">
    <property type="entry name" value="LYSM DOMAIN-CONTAINING GPI-ANCHORED PROTEIN 2"/>
    <property type="match status" value="1"/>
</dbReference>
<dbReference type="SUPFAM" id="SSF54106">
    <property type="entry name" value="LysM domain"/>
    <property type="match status" value="2"/>
</dbReference>
<dbReference type="AlphaFoldDB" id="H3SFA4"/>
<feature type="domain" description="LysM" evidence="2">
    <location>
        <begin position="61"/>
        <end position="106"/>
    </location>
</feature>
<dbReference type="EMBL" id="AHKH01000023">
    <property type="protein sequence ID" value="EHQ62300.1"/>
    <property type="molecule type" value="Genomic_DNA"/>
</dbReference>
<dbReference type="PANTHER" id="PTHR33734:SF34">
    <property type="entry name" value="SPOIVD-ASSOCIATED FACTOR A"/>
    <property type="match status" value="1"/>
</dbReference>
<organism evidence="3 4">
    <name type="scientific">Paenibacillus dendritiformis C454</name>
    <dbReference type="NCBI Taxonomy" id="1131935"/>
    <lineage>
        <taxon>Bacteria</taxon>
        <taxon>Bacillati</taxon>
        <taxon>Bacillota</taxon>
        <taxon>Bacilli</taxon>
        <taxon>Bacillales</taxon>
        <taxon>Paenibacillaceae</taxon>
        <taxon>Paenibacillus</taxon>
    </lineage>
</organism>
<protein>
    <submittedName>
        <fullName evidence="3">LysM repeat protein</fullName>
    </submittedName>
</protein>
<accession>H3SFA4</accession>
<gene>
    <name evidence="3" type="ORF">PDENDC454_11045</name>
</gene>
<feature type="compositionally biased region" description="Basic and acidic residues" evidence="1">
    <location>
        <begin position="475"/>
        <end position="489"/>
    </location>
</feature>
<feature type="domain" description="LysM" evidence="2">
    <location>
        <begin position="2"/>
        <end position="47"/>
    </location>
</feature>
<dbReference type="Gene3D" id="3.10.350.10">
    <property type="entry name" value="LysM domain"/>
    <property type="match status" value="2"/>
</dbReference>
<feature type="compositionally biased region" description="Low complexity" evidence="1">
    <location>
        <begin position="462"/>
        <end position="472"/>
    </location>
</feature>
<evidence type="ECO:0000313" key="4">
    <source>
        <dbReference type="Proteomes" id="UP000003900"/>
    </source>
</evidence>
<evidence type="ECO:0000313" key="3">
    <source>
        <dbReference type="EMBL" id="EHQ62300.1"/>
    </source>
</evidence>
<dbReference type="GO" id="GO:0008932">
    <property type="term" value="F:lytic endotransglycosylase activity"/>
    <property type="evidence" value="ECO:0007669"/>
    <property type="project" value="TreeGrafter"/>
</dbReference>
<sequence>MKIHIVKNGESLYSISQKYGVPLEELIKMNPQLKDPNEIDVGMKIKVPSSSHPQTGHEIVHKHVVKEGDTLWKLSKAWGVPLQEMIEANPHLKNPNVLVIGQVVNIPKVSGMMPPSSDGMPMHHSKGEMTAPKPKAELTAPKPKAEITPPKAELTKPKPEVTAPKPEVKKPKVEITLPKYELEFEMEKVEYYKPEKPKHEYPICPPAPTLPIPAPPIMECPEPPAILPYMEEKPNPFYSCCPEPYAPVKEMGCGCGEPHYHHPFAQYPVPAAEVVAPSAVSPIYAGCPPWQTSPVMQPPHGCGGGYPLMPYSHSSAQPVFVSPAAVADPAPTDWSPFMSGHHEMGEYGKWHSHHGMGGYEEWNPHHGMGGHEEWNPHHGTGGHEEWNPHHGMGGYEEWNPHHGTTGHGEWQSHTGHVYPGMYQTYVSPEAGWHNPEPYWGMPHGWEKGKTCVHPREEEPEAETATTSSTETAGEPEERNENTGDKEKKVTIRNASGKKSPRSTQKAKASSRKQRAHGMPWISG</sequence>
<feature type="region of interest" description="Disordered" evidence="1">
    <location>
        <begin position="117"/>
        <end position="167"/>
    </location>
</feature>
<comment type="caution">
    <text evidence="3">The sequence shown here is derived from an EMBL/GenBank/DDBJ whole genome shotgun (WGS) entry which is preliminary data.</text>
</comment>
<dbReference type="Proteomes" id="UP000003900">
    <property type="component" value="Unassembled WGS sequence"/>
</dbReference>
<dbReference type="SMART" id="SM00257">
    <property type="entry name" value="LysM"/>
    <property type="match status" value="2"/>
</dbReference>
<feature type="compositionally biased region" description="Basic and acidic residues" evidence="1">
    <location>
        <begin position="376"/>
        <end position="388"/>
    </location>
</feature>
<dbReference type="InterPro" id="IPR018392">
    <property type="entry name" value="LysM"/>
</dbReference>
<reference evidence="3 4" key="1">
    <citation type="journal article" date="2012" name="J. Bacteriol.">
        <title>Genome Sequence of the Pattern-Forming Social Bacterium Paenibacillus dendritiformis C454 Chiral Morphotype.</title>
        <authorList>
            <person name="Sirota-Madi A."/>
            <person name="Olender T."/>
            <person name="Helman Y."/>
            <person name="Brainis I."/>
            <person name="Finkelshtein A."/>
            <person name="Roth D."/>
            <person name="Hagai E."/>
            <person name="Leshkowitz D."/>
            <person name="Brodsky L."/>
            <person name="Galatenko V."/>
            <person name="Nikolaev V."/>
            <person name="Gutnick D.L."/>
            <person name="Lancet D."/>
            <person name="Ben-Jacob E."/>
        </authorList>
    </citation>
    <scope>NUCLEOTIDE SEQUENCE [LARGE SCALE GENOMIC DNA]</scope>
    <source>
        <strain evidence="3 4">C454</strain>
    </source>
</reference>
<dbReference type="InterPro" id="IPR036779">
    <property type="entry name" value="LysM_dom_sf"/>
</dbReference>
<dbReference type="Pfam" id="PF01476">
    <property type="entry name" value="LysM"/>
    <property type="match status" value="2"/>
</dbReference>
<proteinExistence type="predicted"/>
<dbReference type="STRING" id="1131935.PDENDC454_11045"/>
<dbReference type="PROSITE" id="PS51782">
    <property type="entry name" value="LYSM"/>
    <property type="match status" value="2"/>
</dbReference>
<name>H3SFA4_9BACL</name>
<feature type="region of interest" description="Disordered" evidence="1">
    <location>
        <begin position="450"/>
        <end position="523"/>
    </location>
</feature>
<dbReference type="CDD" id="cd00118">
    <property type="entry name" value="LysM"/>
    <property type="match status" value="2"/>
</dbReference>
<evidence type="ECO:0000256" key="1">
    <source>
        <dbReference type="SAM" id="MobiDB-lite"/>
    </source>
</evidence>
<dbReference type="OrthoDB" id="2033517at2"/>
<keyword evidence="4" id="KW-1185">Reference proteome</keyword>
<evidence type="ECO:0000259" key="2">
    <source>
        <dbReference type="PROSITE" id="PS51782"/>
    </source>
</evidence>